<evidence type="ECO:0000313" key="2">
    <source>
        <dbReference type="EMBL" id="RLW05834.1"/>
    </source>
</evidence>
<comment type="caution">
    <text evidence="2">The sequence shown here is derived from an EMBL/GenBank/DDBJ whole genome shotgun (WGS) entry which is preliminary data.</text>
</comment>
<evidence type="ECO:0000256" key="1">
    <source>
        <dbReference type="SAM" id="MobiDB-lite"/>
    </source>
</evidence>
<reference evidence="2 3" key="1">
    <citation type="journal article" date="2018" name="Proc. R. Soc. B">
        <title>A non-coding region near Follistatin controls head colour polymorphism in the Gouldian finch.</title>
        <authorList>
            <person name="Toomey M.B."/>
            <person name="Marques C.I."/>
            <person name="Andrade P."/>
            <person name="Araujo P.M."/>
            <person name="Sabatino S."/>
            <person name="Gazda M.A."/>
            <person name="Afonso S."/>
            <person name="Lopes R.J."/>
            <person name="Corbo J.C."/>
            <person name="Carneiro M."/>
        </authorList>
    </citation>
    <scope>NUCLEOTIDE SEQUENCE [LARGE SCALE GENOMIC DNA]</scope>
    <source>
        <strain evidence="2">Red01</strain>
        <tissue evidence="2">Muscle</tissue>
    </source>
</reference>
<evidence type="ECO:0000313" key="3">
    <source>
        <dbReference type="Proteomes" id="UP000276834"/>
    </source>
</evidence>
<dbReference type="AlphaFoldDB" id="A0A3L8SP99"/>
<keyword evidence="3" id="KW-1185">Reference proteome</keyword>
<accession>A0A3L8SP99</accession>
<organism evidence="2 3">
    <name type="scientific">Chloebia gouldiae</name>
    <name type="common">Gouldian finch</name>
    <name type="synonym">Erythrura gouldiae</name>
    <dbReference type="NCBI Taxonomy" id="44316"/>
    <lineage>
        <taxon>Eukaryota</taxon>
        <taxon>Metazoa</taxon>
        <taxon>Chordata</taxon>
        <taxon>Craniata</taxon>
        <taxon>Vertebrata</taxon>
        <taxon>Euteleostomi</taxon>
        <taxon>Archelosauria</taxon>
        <taxon>Archosauria</taxon>
        <taxon>Dinosauria</taxon>
        <taxon>Saurischia</taxon>
        <taxon>Theropoda</taxon>
        <taxon>Coelurosauria</taxon>
        <taxon>Aves</taxon>
        <taxon>Neognathae</taxon>
        <taxon>Neoaves</taxon>
        <taxon>Telluraves</taxon>
        <taxon>Australaves</taxon>
        <taxon>Passeriformes</taxon>
        <taxon>Passeroidea</taxon>
        <taxon>Passeridae</taxon>
        <taxon>Chloebia</taxon>
    </lineage>
</organism>
<proteinExistence type="predicted"/>
<gene>
    <name evidence="2" type="ORF">DV515_00004656</name>
</gene>
<feature type="region of interest" description="Disordered" evidence="1">
    <location>
        <begin position="119"/>
        <end position="190"/>
    </location>
</feature>
<protein>
    <submittedName>
        <fullName evidence="2">Uncharacterized protein</fullName>
    </submittedName>
</protein>
<feature type="region of interest" description="Disordered" evidence="1">
    <location>
        <begin position="55"/>
        <end position="74"/>
    </location>
</feature>
<dbReference type="Proteomes" id="UP000276834">
    <property type="component" value="Unassembled WGS sequence"/>
</dbReference>
<name>A0A3L8SP99_CHLGU</name>
<sequence length="190" mass="21241">MLMSFEGKYTHAYARQKGEKKRDFLEFSTLIMYLVKRSHLNPRLLSIKDKRQLSVCPDKTSPRRPPSTMMVQRVGSRRLYRRYHQRSLQVPPAPGEQPANNTQLPATRTTFLRTQQLSKLLRPPSGAGNRRFPRSLRSSSPRDARPGPAQPRARSPEPPRGTAGLAPSPGSEPSATAGGGFGCSYCVNRK</sequence>
<feature type="non-terminal residue" evidence="2">
    <location>
        <position position="190"/>
    </location>
</feature>
<dbReference type="EMBL" id="QUSF01000010">
    <property type="protein sequence ID" value="RLW05834.1"/>
    <property type="molecule type" value="Genomic_DNA"/>
</dbReference>